<evidence type="ECO:0000259" key="2">
    <source>
        <dbReference type="Pfam" id="PF03372"/>
    </source>
</evidence>
<sequence length="318" mass="33329">MRATAVAVVAALAAGAVQLLSAPSRQHLEPMDRTVRVWHWNVAGNALHRGSASDGLVEAVADSVIARGADVVSLNEVCESQYTAIRRRLAARGWPQDPDNFGRFDAALAPSPRLCGGSGAYGIALFAEHGMGAARRYPLPGDGVAEPRTMLCAPRADLPRMKYCTVHIATSDTGNGGTEVARRQLDQVRSLLDGFAEAGETYVVAGDFNAQPHYVRLDPFYAASADTPNNSGNHGAHRELDDADPSHCPGYGEGTAVGSGGPSTPCAGTAKVDLILVRESQLAGAYSADALSAPASCAGMAYCSDHRVLIGEVRLRVH</sequence>
<dbReference type="InterPro" id="IPR036691">
    <property type="entry name" value="Endo/exonu/phosph_ase_sf"/>
</dbReference>
<evidence type="ECO:0000313" key="3">
    <source>
        <dbReference type="EMBL" id="MFA3836177.1"/>
    </source>
</evidence>
<reference evidence="3 4" key="1">
    <citation type="submission" date="2024-08" db="EMBL/GenBank/DDBJ databases">
        <title>Genome sequence of Streptomyces aureus CACIA-1.46HGO.</title>
        <authorList>
            <person name="Evangelista-Martinez Z."/>
        </authorList>
    </citation>
    <scope>NUCLEOTIDE SEQUENCE [LARGE SCALE GENOMIC DNA]</scope>
    <source>
        <strain evidence="3 4">CACIA-1.46HGO</strain>
    </source>
</reference>
<evidence type="ECO:0000256" key="1">
    <source>
        <dbReference type="SAM" id="SignalP"/>
    </source>
</evidence>
<keyword evidence="3" id="KW-0540">Nuclease</keyword>
<dbReference type="SUPFAM" id="SSF56219">
    <property type="entry name" value="DNase I-like"/>
    <property type="match status" value="1"/>
</dbReference>
<protein>
    <submittedName>
        <fullName evidence="3">Endonuclease/exonuclease/phosphatase family protein</fullName>
    </submittedName>
</protein>
<keyword evidence="4" id="KW-1185">Reference proteome</keyword>
<dbReference type="EMBL" id="JBGOSP010000003">
    <property type="protein sequence ID" value="MFA3836177.1"/>
    <property type="molecule type" value="Genomic_DNA"/>
</dbReference>
<dbReference type="Gene3D" id="3.60.10.10">
    <property type="entry name" value="Endonuclease/exonuclease/phosphatase"/>
    <property type="match status" value="1"/>
</dbReference>
<dbReference type="InterPro" id="IPR005135">
    <property type="entry name" value="Endo/exonuclease/phosphatase"/>
</dbReference>
<proteinExistence type="predicted"/>
<dbReference type="Pfam" id="PF03372">
    <property type="entry name" value="Exo_endo_phos"/>
    <property type="match status" value="1"/>
</dbReference>
<keyword evidence="1" id="KW-0732">Signal</keyword>
<dbReference type="GO" id="GO:0004519">
    <property type="term" value="F:endonuclease activity"/>
    <property type="evidence" value="ECO:0007669"/>
    <property type="project" value="UniProtKB-KW"/>
</dbReference>
<comment type="caution">
    <text evidence="3">The sequence shown here is derived from an EMBL/GenBank/DDBJ whole genome shotgun (WGS) entry which is preliminary data.</text>
</comment>
<dbReference type="Proteomes" id="UP001571476">
    <property type="component" value="Unassembled WGS sequence"/>
</dbReference>
<name>A0ABV4SE47_9ACTN</name>
<accession>A0ABV4SE47</accession>
<feature type="chain" id="PRO_5046948073" evidence="1">
    <location>
        <begin position="22"/>
        <end position="318"/>
    </location>
</feature>
<feature type="domain" description="Endonuclease/exonuclease/phosphatase" evidence="2">
    <location>
        <begin position="40"/>
        <end position="306"/>
    </location>
</feature>
<evidence type="ECO:0000313" key="4">
    <source>
        <dbReference type="Proteomes" id="UP001571476"/>
    </source>
</evidence>
<keyword evidence="3" id="KW-0255">Endonuclease</keyword>
<keyword evidence="3" id="KW-0378">Hydrolase</keyword>
<feature type="signal peptide" evidence="1">
    <location>
        <begin position="1"/>
        <end position="21"/>
    </location>
</feature>
<dbReference type="RefSeq" id="WP_372562034.1">
    <property type="nucleotide sequence ID" value="NZ_JBGOSP010000003.1"/>
</dbReference>
<gene>
    <name evidence="3" type="ORF">ACEG43_08300</name>
</gene>
<organism evidence="3 4">
    <name type="scientific">Streptomyces aureus</name>
    <dbReference type="NCBI Taxonomy" id="193461"/>
    <lineage>
        <taxon>Bacteria</taxon>
        <taxon>Bacillati</taxon>
        <taxon>Actinomycetota</taxon>
        <taxon>Actinomycetes</taxon>
        <taxon>Kitasatosporales</taxon>
        <taxon>Streptomycetaceae</taxon>
        <taxon>Streptomyces</taxon>
    </lineage>
</organism>